<keyword evidence="2" id="KW-0472">Membrane</keyword>
<proteinExistence type="predicted"/>
<dbReference type="EMBL" id="FRCB01000007">
    <property type="protein sequence ID" value="SHM40515.1"/>
    <property type="molecule type" value="Genomic_DNA"/>
</dbReference>
<protein>
    <submittedName>
        <fullName evidence="3">Uncharacterized protein</fullName>
    </submittedName>
</protein>
<keyword evidence="2" id="KW-0812">Transmembrane</keyword>
<keyword evidence="4" id="KW-1185">Reference proteome</keyword>
<evidence type="ECO:0000313" key="3">
    <source>
        <dbReference type="EMBL" id="SHM40515.1"/>
    </source>
</evidence>
<reference evidence="3 4" key="1">
    <citation type="submission" date="2016-11" db="EMBL/GenBank/DDBJ databases">
        <authorList>
            <person name="Varghese N."/>
            <person name="Submissions S."/>
        </authorList>
    </citation>
    <scope>NUCLEOTIDE SEQUENCE [LARGE SCALE GENOMIC DNA]</scope>
    <source>
        <strain evidence="3 4">DSM 28249</strain>
    </source>
</reference>
<dbReference type="AlphaFoldDB" id="A0A1M7IIL4"/>
<evidence type="ECO:0000256" key="1">
    <source>
        <dbReference type="SAM" id="MobiDB-lite"/>
    </source>
</evidence>
<keyword evidence="2" id="KW-1133">Transmembrane helix</keyword>
<feature type="transmembrane region" description="Helical" evidence="2">
    <location>
        <begin position="208"/>
        <end position="232"/>
    </location>
</feature>
<evidence type="ECO:0000256" key="2">
    <source>
        <dbReference type="SAM" id="Phobius"/>
    </source>
</evidence>
<organism evidence="3 4">
    <name type="scientific">Roseovarius litoreus</name>
    <dbReference type="NCBI Taxonomy" id="1155722"/>
    <lineage>
        <taxon>Bacteria</taxon>
        <taxon>Pseudomonadati</taxon>
        <taxon>Pseudomonadota</taxon>
        <taxon>Alphaproteobacteria</taxon>
        <taxon>Rhodobacterales</taxon>
        <taxon>Roseobacteraceae</taxon>
        <taxon>Roseovarius</taxon>
    </lineage>
</organism>
<feature type="region of interest" description="Disordered" evidence="1">
    <location>
        <begin position="148"/>
        <end position="171"/>
    </location>
</feature>
<dbReference type="RefSeq" id="WP_149780138.1">
    <property type="nucleotide sequence ID" value="NZ_FRCB01000007.1"/>
</dbReference>
<dbReference type="Proteomes" id="UP000322545">
    <property type="component" value="Unassembled WGS sequence"/>
</dbReference>
<accession>A0A1M7IIL4</accession>
<gene>
    <name evidence="3" type="ORF">SAMN05443432_10781</name>
</gene>
<name>A0A1M7IIL4_9RHOB</name>
<evidence type="ECO:0000313" key="4">
    <source>
        <dbReference type="Proteomes" id="UP000322545"/>
    </source>
</evidence>
<sequence length="271" mass="29222">MTKQISRLTAGLVFSSDREIDMTRSARHAAATLDSLGHTPSGLRILSDGTAQIATSRHVMRLRTRPETTPEHASPQPGISLELSLTASCAPFGTDPSGLSHDMVVTHVLKALHGLLHADHIRWVGDTRLMSRGDFDLITANLPRISTTAPRVDPAPDPGLHPLAKPTAPPEATRQDLRDFLCRIDAEDNAPQARQVIRPISDLQRLSAWLMTYAVVLLALPVGLALLLITVIKGENPRLASQTAALTGPFIAFQTYGTTAQAMSAVQSLLF</sequence>